<accession>A0A4Y6I6W0</accession>
<dbReference type="AlphaFoldDB" id="A0A4Y6I6W0"/>
<dbReference type="Gene3D" id="1.10.150.310">
    <property type="entry name" value="Tex RuvX-like domain-like"/>
    <property type="match status" value="1"/>
</dbReference>
<dbReference type="InterPro" id="IPR041692">
    <property type="entry name" value="HHH_9"/>
</dbReference>
<dbReference type="PANTHER" id="PTHR10724">
    <property type="entry name" value="30S RIBOSOMAL PROTEIN S1"/>
    <property type="match status" value="1"/>
</dbReference>
<dbReference type="InterPro" id="IPR055179">
    <property type="entry name" value="Tex-like_central_region"/>
</dbReference>
<feature type="domain" description="S1 motif" evidence="1">
    <location>
        <begin position="643"/>
        <end position="707"/>
    </location>
</feature>
<keyword evidence="3" id="KW-1185">Reference proteome</keyword>
<gene>
    <name evidence="2" type="ORF">FIV53_01935</name>
</gene>
<dbReference type="InterPro" id="IPR023319">
    <property type="entry name" value="Tex-like_HTH_dom_sf"/>
</dbReference>
<dbReference type="SUPFAM" id="SSF47781">
    <property type="entry name" value="RuvA domain 2-like"/>
    <property type="match status" value="2"/>
</dbReference>
<dbReference type="SUPFAM" id="SSF158832">
    <property type="entry name" value="Tex N-terminal region-like"/>
    <property type="match status" value="1"/>
</dbReference>
<dbReference type="InterPro" id="IPR003029">
    <property type="entry name" value="S1_domain"/>
</dbReference>
<dbReference type="GO" id="GO:0006412">
    <property type="term" value="P:translation"/>
    <property type="evidence" value="ECO:0007669"/>
    <property type="project" value="TreeGrafter"/>
</dbReference>
<dbReference type="Pfam" id="PF22706">
    <property type="entry name" value="Tex_central_region"/>
    <property type="match status" value="1"/>
</dbReference>
<dbReference type="InterPro" id="IPR018974">
    <property type="entry name" value="Tex-like_N"/>
</dbReference>
<dbReference type="Pfam" id="PF12836">
    <property type="entry name" value="HHH_3"/>
    <property type="match status" value="1"/>
</dbReference>
<dbReference type="FunFam" id="3.30.420.140:FF:000001">
    <property type="entry name" value="RNA-binding transcriptional accessory protein"/>
    <property type="match status" value="1"/>
</dbReference>
<dbReference type="Pfam" id="PF00575">
    <property type="entry name" value="S1"/>
    <property type="match status" value="1"/>
</dbReference>
<dbReference type="GO" id="GO:0003729">
    <property type="term" value="F:mRNA binding"/>
    <property type="evidence" value="ECO:0007669"/>
    <property type="project" value="TreeGrafter"/>
</dbReference>
<dbReference type="SUPFAM" id="SSF53098">
    <property type="entry name" value="Ribonuclease H-like"/>
    <property type="match status" value="1"/>
</dbReference>
<dbReference type="Pfam" id="PF16921">
    <property type="entry name" value="Tex_YqgF"/>
    <property type="match status" value="1"/>
</dbReference>
<sequence length="712" mass="81146">MANKNPNELVAKELNITVKQVEVVLEMLNQGDTVPFISRYRKELTGGLNEEVIYKIEETFKYKKELLERQESIIKILTEKDLLTEDLKNKILNTQTKSELEALYEPFKVGKVTKASKAIELGLEPLAKAIFENKNPKFDRIREAKKYVDNANIPSVEFALENANYIIAQWISQDFNIRETIKQNIIAYGTINTSKGKKIEEDTTKKFQNYYEYKIPIKYIKNHNVLAINRAEKLGYIKVNFDYKQEYLEIIILKVIDKSRNNKNNVYDALKDSLKRLILPSIEREIFSDLFEVAQSSAIQIFSNNVEKLLKAPAVSGHNILAIDPAFVNGCKLAALSENGEVKGIDVIYPNEPRKQVDKAREIMTKMIKQHNIDIIVIGNGTASRETERFVADLIKHLNLNIKYAIVSEVGASVYSASQVAIEEFPTLSVEQRSAINIGRKFLDPLNELVKIDPKSIGVGQYQHDVNQKELESYLNFKVNKVVNETGVDLNTATKAILTYVAGLSKRHAQNIIDYRNSKKNPKFESRDEVKKVAGIGAKTFEQCIGFLRIFNSDNFLDKTIIHPESYKIANKIIKDYNLELDERGIDVSSIKIDELVSKYNIDQYLAELILKAFASPIKLISDQKEGFILKDSLTELSDLKIGTKVKGTVENITDFGIFLYIGLKQSLFVHQTKLKLEPNQSIYEKYLPGEILEIEITEIDPERNRLSGVEI</sequence>
<dbReference type="InterPro" id="IPR010994">
    <property type="entry name" value="RuvA_2-like"/>
</dbReference>
<dbReference type="GO" id="GO:0003735">
    <property type="term" value="F:structural constituent of ribosome"/>
    <property type="evidence" value="ECO:0007669"/>
    <property type="project" value="TreeGrafter"/>
</dbReference>
<dbReference type="InterPro" id="IPR012337">
    <property type="entry name" value="RNaseH-like_sf"/>
</dbReference>
<dbReference type="EMBL" id="CP041147">
    <property type="protein sequence ID" value="QDF65050.1"/>
    <property type="molecule type" value="Genomic_DNA"/>
</dbReference>
<dbReference type="Gene3D" id="1.10.10.650">
    <property type="entry name" value="RuvA domain 2-like"/>
    <property type="match status" value="1"/>
</dbReference>
<proteinExistence type="predicted"/>
<name>A0A4Y6I6W0_9MOLU</name>
<dbReference type="Gene3D" id="1.10.3500.10">
    <property type="entry name" value="Tex N-terminal region-like"/>
    <property type="match status" value="1"/>
</dbReference>
<dbReference type="Pfam" id="PF09371">
    <property type="entry name" value="Tex_N"/>
    <property type="match status" value="1"/>
</dbReference>
<dbReference type="GO" id="GO:0006139">
    <property type="term" value="P:nucleobase-containing compound metabolic process"/>
    <property type="evidence" value="ECO:0007669"/>
    <property type="project" value="InterPro"/>
</dbReference>
<dbReference type="InterPro" id="IPR006641">
    <property type="entry name" value="YqgF/RNaseH-like_dom"/>
</dbReference>
<protein>
    <submittedName>
        <fullName evidence="2">S1 RNA-binding domain-containing protein</fullName>
    </submittedName>
</protein>
<evidence type="ECO:0000259" key="1">
    <source>
        <dbReference type="PROSITE" id="PS50126"/>
    </source>
</evidence>
<dbReference type="Gene3D" id="2.40.50.140">
    <property type="entry name" value="Nucleic acid-binding proteins"/>
    <property type="match status" value="1"/>
</dbReference>
<dbReference type="PANTHER" id="PTHR10724:SF10">
    <property type="entry name" value="S1 RNA-BINDING DOMAIN-CONTAINING PROTEIN 1"/>
    <property type="match status" value="1"/>
</dbReference>
<organism evidence="2 3">
    <name type="scientific">Mycoplasma nasistruthionis</name>
    <dbReference type="NCBI Taxonomy" id="353852"/>
    <lineage>
        <taxon>Bacteria</taxon>
        <taxon>Bacillati</taxon>
        <taxon>Mycoplasmatota</taxon>
        <taxon>Mollicutes</taxon>
        <taxon>Mycoplasmataceae</taxon>
        <taxon>Mycoplasma</taxon>
    </lineage>
</organism>
<dbReference type="SMART" id="SM00732">
    <property type="entry name" value="YqgFc"/>
    <property type="match status" value="1"/>
</dbReference>
<dbReference type="InterPro" id="IPR023323">
    <property type="entry name" value="Tex-like_dom_sf"/>
</dbReference>
<dbReference type="InterPro" id="IPR012340">
    <property type="entry name" value="NA-bd_OB-fold"/>
</dbReference>
<dbReference type="Proteomes" id="UP000315201">
    <property type="component" value="Chromosome"/>
</dbReference>
<dbReference type="InterPro" id="IPR050437">
    <property type="entry name" value="Ribos_protein_bS1-like"/>
</dbReference>
<dbReference type="InterPro" id="IPR032639">
    <property type="entry name" value="Tex_YqgF"/>
</dbReference>
<dbReference type="SMART" id="SM00316">
    <property type="entry name" value="S1"/>
    <property type="match status" value="1"/>
</dbReference>
<dbReference type="RefSeq" id="WP_208664629.1">
    <property type="nucleotide sequence ID" value="NZ_CP041147.1"/>
</dbReference>
<reference evidence="2 3" key="1">
    <citation type="submission" date="2019-06" db="EMBL/GenBank/DDBJ databases">
        <title>Mycoplasma nasistruthionis sp. nov. str Ms03.</title>
        <authorList>
            <person name="Botes A."/>
        </authorList>
    </citation>
    <scope>NUCLEOTIDE SEQUENCE [LARGE SCALE GENOMIC DNA]</scope>
    <source>
        <strain evidence="2 3">Ms03</strain>
    </source>
</reference>
<dbReference type="FunFam" id="1.10.10.650:FF:000001">
    <property type="entry name" value="S1 RNA-binding domain 1"/>
    <property type="match status" value="1"/>
</dbReference>
<evidence type="ECO:0000313" key="3">
    <source>
        <dbReference type="Proteomes" id="UP000315201"/>
    </source>
</evidence>
<evidence type="ECO:0000313" key="2">
    <source>
        <dbReference type="EMBL" id="QDF65050.1"/>
    </source>
</evidence>
<dbReference type="Gene3D" id="3.30.420.140">
    <property type="entry name" value="YqgF/RNase H-like domain"/>
    <property type="match status" value="1"/>
</dbReference>
<dbReference type="InterPro" id="IPR037027">
    <property type="entry name" value="YqgF/RNaseH-like_dom_sf"/>
</dbReference>
<dbReference type="Pfam" id="PF17674">
    <property type="entry name" value="HHH_9"/>
    <property type="match status" value="1"/>
</dbReference>
<dbReference type="PROSITE" id="PS50126">
    <property type="entry name" value="S1"/>
    <property type="match status" value="1"/>
</dbReference>
<dbReference type="SUPFAM" id="SSF50249">
    <property type="entry name" value="Nucleic acid-binding proteins"/>
    <property type="match status" value="1"/>
</dbReference>